<dbReference type="EMBL" id="VSSQ01047347">
    <property type="protein sequence ID" value="MPN01329.1"/>
    <property type="molecule type" value="Genomic_DNA"/>
</dbReference>
<protein>
    <submittedName>
        <fullName evidence="1">Uncharacterized protein</fullName>
    </submittedName>
</protein>
<comment type="caution">
    <text evidence="1">The sequence shown here is derived from an EMBL/GenBank/DDBJ whole genome shotgun (WGS) entry which is preliminary data.</text>
</comment>
<reference evidence="1" key="1">
    <citation type="submission" date="2019-08" db="EMBL/GenBank/DDBJ databases">
        <authorList>
            <person name="Kucharzyk K."/>
            <person name="Murdoch R.W."/>
            <person name="Higgins S."/>
            <person name="Loffler F."/>
        </authorList>
    </citation>
    <scope>NUCLEOTIDE SEQUENCE</scope>
</reference>
<proteinExistence type="predicted"/>
<accession>A0A645EJM1</accession>
<gene>
    <name evidence="1" type="ORF">SDC9_148538</name>
</gene>
<organism evidence="1">
    <name type="scientific">bioreactor metagenome</name>
    <dbReference type="NCBI Taxonomy" id="1076179"/>
    <lineage>
        <taxon>unclassified sequences</taxon>
        <taxon>metagenomes</taxon>
        <taxon>ecological metagenomes</taxon>
    </lineage>
</organism>
<dbReference type="AlphaFoldDB" id="A0A645EJM1"/>
<evidence type="ECO:0000313" key="1">
    <source>
        <dbReference type="EMBL" id="MPN01329.1"/>
    </source>
</evidence>
<sequence>MTQWDAVLGGASQGMSVRQVMGMMESMYGNSVIVRAFPAGVDQETCYFSGALEEPDSNHFDRAGALTRYGTSALPWTLVAQVAAATPRDDTTPQRAFSNEAFVVGERLDRVKLESLFDSLLRFMSDSGMIEAPPYPAVSVIPLAVYRAVSPFEGNFDWGDSGDD</sequence>
<name>A0A645EJM1_9ZZZZ</name>